<name>A0ABU0TU27_MICTR</name>
<dbReference type="RefSeq" id="WP_307482369.1">
    <property type="nucleotide sequence ID" value="NZ_JAUTBF010000001.1"/>
</dbReference>
<protein>
    <submittedName>
        <fullName evidence="2">Uncharacterized protein</fullName>
    </submittedName>
</protein>
<dbReference type="EMBL" id="JAUTBF010000001">
    <property type="protein sequence ID" value="MDQ1123170.1"/>
    <property type="molecule type" value="Genomic_DNA"/>
</dbReference>
<gene>
    <name evidence="2" type="ORF">QE412_001743</name>
</gene>
<keyword evidence="1" id="KW-1133">Transmembrane helix</keyword>
<accession>A0ABU0TU27</accession>
<evidence type="ECO:0000313" key="3">
    <source>
        <dbReference type="Proteomes" id="UP001226691"/>
    </source>
</evidence>
<keyword evidence="1" id="KW-0472">Membrane</keyword>
<keyword evidence="3" id="KW-1185">Reference proteome</keyword>
<keyword evidence="1" id="KW-0812">Transmembrane</keyword>
<dbReference type="Proteomes" id="UP001226691">
    <property type="component" value="Unassembled WGS sequence"/>
</dbReference>
<feature type="transmembrane region" description="Helical" evidence="1">
    <location>
        <begin position="6"/>
        <end position="22"/>
    </location>
</feature>
<organism evidence="2 3">
    <name type="scientific">Microbacterium trichothecenolyticum</name>
    <name type="common">Aureobacterium trichothecenolyticum</name>
    <dbReference type="NCBI Taxonomy" id="69370"/>
    <lineage>
        <taxon>Bacteria</taxon>
        <taxon>Bacillati</taxon>
        <taxon>Actinomycetota</taxon>
        <taxon>Actinomycetes</taxon>
        <taxon>Micrococcales</taxon>
        <taxon>Microbacteriaceae</taxon>
        <taxon>Microbacterium</taxon>
    </lineage>
</organism>
<reference evidence="2 3" key="1">
    <citation type="submission" date="2023-07" db="EMBL/GenBank/DDBJ databases">
        <title>Functional and genomic diversity of the sorghum phyllosphere microbiome.</title>
        <authorList>
            <person name="Shade A."/>
        </authorList>
    </citation>
    <scope>NUCLEOTIDE SEQUENCE [LARGE SCALE GENOMIC DNA]</scope>
    <source>
        <strain evidence="2 3">SORGH_AS_1207</strain>
    </source>
</reference>
<evidence type="ECO:0000256" key="1">
    <source>
        <dbReference type="SAM" id="Phobius"/>
    </source>
</evidence>
<evidence type="ECO:0000313" key="2">
    <source>
        <dbReference type="EMBL" id="MDQ1123170.1"/>
    </source>
</evidence>
<proteinExistence type="predicted"/>
<sequence length="61" mass="6685">MEGWDLVFGVVIGVALATLMAQSGREEVWRRQADEIRDAARFGWMRVNGPHGGGGANENRS</sequence>
<comment type="caution">
    <text evidence="2">The sequence shown here is derived from an EMBL/GenBank/DDBJ whole genome shotgun (WGS) entry which is preliminary data.</text>
</comment>